<proteinExistence type="predicted"/>
<reference evidence="1" key="1">
    <citation type="submission" date="2020-05" db="EMBL/GenBank/DDBJ databases">
        <title>Mycena genomes resolve the evolution of fungal bioluminescence.</title>
        <authorList>
            <person name="Tsai I.J."/>
        </authorList>
    </citation>
    <scope>NUCLEOTIDE SEQUENCE</scope>
    <source>
        <strain evidence="1">110903Hualien_Pintung</strain>
    </source>
</reference>
<organism evidence="1 2">
    <name type="scientific">Mycena chlorophos</name>
    <name type="common">Agaric fungus</name>
    <name type="synonym">Agaricus chlorophos</name>
    <dbReference type="NCBI Taxonomy" id="658473"/>
    <lineage>
        <taxon>Eukaryota</taxon>
        <taxon>Fungi</taxon>
        <taxon>Dikarya</taxon>
        <taxon>Basidiomycota</taxon>
        <taxon>Agaricomycotina</taxon>
        <taxon>Agaricomycetes</taxon>
        <taxon>Agaricomycetidae</taxon>
        <taxon>Agaricales</taxon>
        <taxon>Marasmiineae</taxon>
        <taxon>Mycenaceae</taxon>
        <taxon>Mycena</taxon>
    </lineage>
</organism>
<evidence type="ECO:0000313" key="2">
    <source>
        <dbReference type="Proteomes" id="UP000613580"/>
    </source>
</evidence>
<comment type="caution">
    <text evidence="1">The sequence shown here is derived from an EMBL/GenBank/DDBJ whole genome shotgun (WGS) entry which is preliminary data.</text>
</comment>
<keyword evidence="2" id="KW-1185">Reference proteome</keyword>
<sequence length="131" mass="14666">MQPAYCRLSLDDRWSTPRFRQQPLLKTQAGLPMALVGLGAAPHGDLRMIRHSFRKLRDDVLKTDTADIEVLETSFGSRFGHDPARTTKTRCSDASAYTRIRPTGYASTCIRTQPLLVNPNPSHESLLHPPP</sequence>
<protein>
    <submittedName>
        <fullName evidence="1">Uncharacterized protein</fullName>
    </submittedName>
</protein>
<accession>A0A8H6W1X3</accession>
<gene>
    <name evidence="1" type="ORF">HMN09_01103400</name>
</gene>
<evidence type="ECO:0000313" key="1">
    <source>
        <dbReference type="EMBL" id="KAF7296334.1"/>
    </source>
</evidence>
<dbReference type="EMBL" id="JACAZE010000017">
    <property type="protein sequence ID" value="KAF7296334.1"/>
    <property type="molecule type" value="Genomic_DNA"/>
</dbReference>
<name>A0A8H6W1X3_MYCCL</name>
<dbReference type="Proteomes" id="UP000613580">
    <property type="component" value="Unassembled WGS sequence"/>
</dbReference>
<dbReference type="AlphaFoldDB" id="A0A8H6W1X3"/>